<protein>
    <submittedName>
        <fullName evidence="2">Uncharacterized protein</fullName>
    </submittedName>
</protein>
<reference evidence="2" key="1">
    <citation type="journal article" date="2012" name="Nature">
        <title>The oyster genome reveals stress adaptation and complexity of shell formation.</title>
        <authorList>
            <person name="Zhang G."/>
            <person name="Fang X."/>
            <person name="Guo X."/>
            <person name="Li L."/>
            <person name="Luo R."/>
            <person name="Xu F."/>
            <person name="Yang P."/>
            <person name="Zhang L."/>
            <person name="Wang X."/>
            <person name="Qi H."/>
            <person name="Xiong Z."/>
            <person name="Que H."/>
            <person name="Xie Y."/>
            <person name="Holland P.W."/>
            <person name="Paps J."/>
            <person name="Zhu Y."/>
            <person name="Wu F."/>
            <person name="Chen Y."/>
            <person name="Wang J."/>
            <person name="Peng C."/>
            <person name="Meng J."/>
            <person name="Yang L."/>
            <person name="Liu J."/>
            <person name="Wen B."/>
            <person name="Zhang N."/>
            <person name="Huang Z."/>
            <person name="Zhu Q."/>
            <person name="Feng Y."/>
            <person name="Mount A."/>
            <person name="Hedgecock D."/>
            <person name="Xu Z."/>
            <person name="Liu Y."/>
            <person name="Domazet-Loso T."/>
            <person name="Du Y."/>
            <person name="Sun X."/>
            <person name="Zhang S."/>
            <person name="Liu B."/>
            <person name="Cheng P."/>
            <person name="Jiang X."/>
            <person name="Li J."/>
            <person name="Fan D."/>
            <person name="Wang W."/>
            <person name="Fu W."/>
            <person name="Wang T."/>
            <person name="Wang B."/>
            <person name="Zhang J."/>
            <person name="Peng Z."/>
            <person name="Li Y."/>
            <person name="Li N."/>
            <person name="Wang J."/>
            <person name="Chen M."/>
            <person name="He Y."/>
            <person name="Tan F."/>
            <person name="Song X."/>
            <person name="Zheng Q."/>
            <person name="Huang R."/>
            <person name="Yang H."/>
            <person name="Du X."/>
            <person name="Chen L."/>
            <person name="Yang M."/>
            <person name="Gaffney P.M."/>
            <person name="Wang S."/>
            <person name="Luo L."/>
            <person name="She Z."/>
            <person name="Ming Y."/>
            <person name="Huang W."/>
            <person name="Zhang S."/>
            <person name="Huang B."/>
            <person name="Zhang Y."/>
            <person name="Qu T."/>
            <person name="Ni P."/>
            <person name="Miao G."/>
            <person name="Wang J."/>
            <person name="Wang Q."/>
            <person name="Steinberg C.E."/>
            <person name="Wang H."/>
            <person name="Li N."/>
            <person name="Qian L."/>
            <person name="Zhang G."/>
            <person name="Li Y."/>
            <person name="Yang H."/>
            <person name="Liu X."/>
            <person name="Wang J."/>
            <person name="Yin Y."/>
            <person name="Wang J."/>
        </authorList>
    </citation>
    <scope>NUCLEOTIDE SEQUENCE [LARGE SCALE GENOMIC DNA]</scope>
    <source>
        <strain evidence="2">05x7-T-G4-1.051#20</strain>
    </source>
</reference>
<name>K1QRZ7_MAGGI</name>
<evidence type="ECO:0000256" key="1">
    <source>
        <dbReference type="SAM" id="MobiDB-lite"/>
    </source>
</evidence>
<evidence type="ECO:0000313" key="2">
    <source>
        <dbReference type="EMBL" id="EKC39697.1"/>
    </source>
</evidence>
<proteinExistence type="predicted"/>
<organism evidence="2">
    <name type="scientific">Magallana gigas</name>
    <name type="common">Pacific oyster</name>
    <name type="synonym">Crassostrea gigas</name>
    <dbReference type="NCBI Taxonomy" id="29159"/>
    <lineage>
        <taxon>Eukaryota</taxon>
        <taxon>Metazoa</taxon>
        <taxon>Spiralia</taxon>
        <taxon>Lophotrochozoa</taxon>
        <taxon>Mollusca</taxon>
        <taxon>Bivalvia</taxon>
        <taxon>Autobranchia</taxon>
        <taxon>Pteriomorphia</taxon>
        <taxon>Ostreida</taxon>
        <taxon>Ostreoidea</taxon>
        <taxon>Ostreidae</taxon>
        <taxon>Magallana</taxon>
    </lineage>
</organism>
<dbReference type="InParanoid" id="K1QRZ7"/>
<feature type="compositionally biased region" description="Basic and acidic residues" evidence="1">
    <location>
        <begin position="9"/>
        <end position="23"/>
    </location>
</feature>
<gene>
    <name evidence="2" type="ORF">CGI_10021573</name>
</gene>
<sequence length="84" mass="9469">MAQYNTPPGEEKSQEQVPEENKKPKPPTNYEEFMKVEGLEEWPQRLTSEGALDISDEAFLLGSQEDIAAILRESARILVTAGKY</sequence>
<dbReference type="EMBL" id="JH818749">
    <property type="protein sequence ID" value="EKC39697.1"/>
    <property type="molecule type" value="Genomic_DNA"/>
</dbReference>
<accession>K1QRZ7</accession>
<dbReference type="HOGENOM" id="CLU_2529634_0_0_1"/>
<feature type="region of interest" description="Disordered" evidence="1">
    <location>
        <begin position="1"/>
        <end position="29"/>
    </location>
</feature>
<dbReference type="AlphaFoldDB" id="K1QRZ7"/>